<organism evidence="1 2">
    <name type="scientific">Hymenobacter canadensis</name>
    <dbReference type="NCBI Taxonomy" id="2999067"/>
    <lineage>
        <taxon>Bacteria</taxon>
        <taxon>Pseudomonadati</taxon>
        <taxon>Bacteroidota</taxon>
        <taxon>Cytophagia</taxon>
        <taxon>Cytophagales</taxon>
        <taxon>Hymenobacteraceae</taxon>
        <taxon>Hymenobacter</taxon>
    </lineage>
</organism>
<name>A0ABY7LQ97_9BACT</name>
<reference evidence="1 2" key="1">
    <citation type="submission" date="2022-12" db="EMBL/GenBank/DDBJ databases">
        <title>Hymenobacter canadensis sp. nov. isolated from lake water of the Cambridge Bay, Canada.</title>
        <authorList>
            <person name="Kim W.H."/>
            <person name="Lee Y.M."/>
        </authorList>
    </citation>
    <scope>NUCLEOTIDE SEQUENCE [LARGE SCALE GENOMIC DNA]</scope>
    <source>
        <strain evidence="1 2">PAMC 29467</strain>
    </source>
</reference>
<gene>
    <name evidence="1" type="ORF">O3303_17600</name>
</gene>
<sequence length="210" mass="22932">MHRLGFLLVCVELGLLAACGQLQEARNSYKAAASSVQTARTMGAALRKQQQQLAVRAAHGDTVVLPYQELARYLPARLAGFEAVSEPKGESISLNGVSYSSCERRYRKGKQHLKAQLVDYNGATALYAGATAMMAAGFVQEDDEQLVRSCNLGVHNIRGWENLQKREHKASIALGVGDRFFVVVESDGQNDTDVVKQVARNIDLQALARL</sequence>
<dbReference type="EMBL" id="CP114767">
    <property type="protein sequence ID" value="WBA41617.1"/>
    <property type="molecule type" value="Genomic_DNA"/>
</dbReference>
<evidence type="ECO:0000313" key="1">
    <source>
        <dbReference type="EMBL" id="WBA41617.1"/>
    </source>
</evidence>
<keyword evidence="2" id="KW-1185">Reference proteome</keyword>
<proteinExistence type="predicted"/>
<dbReference type="Proteomes" id="UP001211005">
    <property type="component" value="Chromosome"/>
</dbReference>
<accession>A0ABY7LQ97</accession>
<dbReference type="RefSeq" id="WP_269559681.1">
    <property type="nucleotide sequence ID" value="NZ_CP114767.1"/>
</dbReference>
<protein>
    <submittedName>
        <fullName evidence="1">Uncharacterized protein</fullName>
    </submittedName>
</protein>
<evidence type="ECO:0000313" key="2">
    <source>
        <dbReference type="Proteomes" id="UP001211005"/>
    </source>
</evidence>